<feature type="chain" id="PRO_5008680812" description="Lipoprotein" evidence="1">
    <location>
        <begin position="18"/>
        <end position="193"/>
    </location>
</feature>
<keyword evidence="3" id="KW-1185">Reference proteome</keyword>
<accession>A0A1C3RJ72</accession>
<dbReference type="EMBL" id="FLYE01000044">
    <property type="protein sequence ID" value="SCA57321.1"/>
    <property type="molecule type" value="Genomic_DNA"/>
</dbReference>
<proteinExistence type="predicted"/>
<organism evidence="2 3">
    <name type="scientific">Candidatus Terasakiella magnetica</name>
    <dbReference type="NCBI Taxonomy" id="1867952"/>
    <lineage>
        <taxon>Bacteria</taxon>
        <taxon>Pseudomonadati</taxon>
        <taxon>Pseudomonadota</taxon>
        <taxon>Alphaproteobacteria</taxon>
        <taxon>Rhodospirillales</taxon>
        <taxon>Terasakiellaceae</taxon>
        <taxon>Terasakiella</taxon>
    </lineage>
</organism>
<evidence type="ECO:0008006" key="4">
    <source>
        <dbReference type="Google" id="ProtNLM"/>
    </source>
</evidence>
<dbReference type="RefSeq" id="WP_069189364.1">
    <property type="nucleotide sequence ID" value="NZ_FLYE01000044.1"/>
</dbReference>
<dbReference type="PROSITE" id="PS51257">
    <property type="entry name" value="PROKAR_LIPOPROTEIN"/>
    <property type="match status" value="1"/>
</dbReference>
<dbReference type="Proteomes" id="UP000231658">
    <property type="component" value="Unassembled WGS sequence"/>
</dbReference>
<evidence type="ECO:0000313" key="3">
    <source>
        <dbReference type="Proteomes" id="UP000231658"/>
    </source>
</evidence>
<protein>
    <recommendedName>
        <fullName evidence="4">Lipoprotein</fullName>
    </recommendedName>
</protein>
<dbReference type="AlphaFoldDB" id="A0A1C3RJ72"/>
<sequence>MRLFAAISCLLILSACATDHCGVKTVSGRCLGSGEYQYIDIEESRLTSIPDIKKRIKKVKARSLHSHYQEVVYLNNGVFLAERYYRGGFYDYFSDDRFRKFAAAWTVIGKKIDPDELKTIHSKEAVTYALFNRANKQCIFGRTLFGHSVELEGGSGKQALLTGFICVPENYDKDILAKEYISGVGKVKLKANR</sequence>
<feature type="signal peptide" evidence="1">
    <location>
        <begin position="1"/>
        <end position="17"/>
    </location>
</feature>
<reference evidence="2 3" key="1">
    <citation type="submission" date="2016-07" db="EMBL/GenBank/DDBJ databases">
        <authorList>
            <person name="Lefevre C.T."/>
        </authorList>
    </citation>
    <scope>NUCLEOTIDE SEQUENCE [LARGE SCALE GENOMIC DNA]</scope>
    <source>
        <strain evidence="2">PR1</strain>
    </source>
</reference>
<evidence type="ECO:0000313" key="2">
    <source>
        <dbReference type="EMBL" id="SCA57321.1"/>
    </source>
</evidence>
<name>A0A1C3RJ72_9PROT</name>
<evidence type="ECO:0000256" key="1">
    <source>
        <dbReference type="SAM" id="SignalP"/>
    </source>
</evidence>
<keyword evidence="1" id="KW-0732">Signal</keyword>
<gene>
    <name evidence="2" type="ORF">MTBPR1_50077</name>
</gene>